<comment type="subcellular location">
    <subcellularLocation>
        <location evidence="1">Membrane</location>
        <topology evidence="1">Multi-pass membrane protein</topology>
    </subcellularLocation>
</comment>
<dbReference type="EMBL" id="JNBQ01000016">
    <property type="protein sequence ID" value="KLN34337.1"/>
    <property type="molecule type" value="Genomic_DNA"/>
</dbReference>
<dbReference type="Proteomes" id="UP000035265">
    <property type="component" value="Unassembled WGS sequence"/>
</dbReference>
<evidence type="ECO:0000256" key="3">
    <source>
        <dbReference type="ARBA" id="ARBA00022989"/>
    </source>
</evidence>
<evidence type="ECO:0000256" key="6">
    <source>
        <dbReference type="SAM" id="Phobius"/>
    </source>
</evidence>
<dbReference type="RefSeq" id="WP_047233289.1">
    <property type="nucleotide sequence ID" value="NZ_JNBQ01000016.1"/>
</dbReference>
<protein>
    <submittedName>
        <fullName evidence="7">Membrane protein</fullName>
    </submittedName>
</protein>
<dbReference type="Pfam" id="PF07681">
    <property type="entry name" value="DoxX"/>
    <property type="match status" value="1"/>
</dbReference>
<feature type="transmembrane region" description="Helical" evidence="6">
    <location>
        <begin position="131"/>
        <end position="148"/>
    </location>
</feature>
<keyword evidence="8" id="KW-1185">Reference proteome</keyword>
<evidence type="ECO:0000256" key="5">
    <source>
        <dbReference type="SAM" id="MobiDB-lite"/>
    </source>
</evidence>
<feature type="transmembrane region" description="Helical" evidence="6">
    <location>
        <begin position="107"/>
        <end position="124"/>
    </location>
</feature>
<dbReference type="PATRIC" id="fig|264251.5.peg.2653"/>
<feature type="transmembrane region" description="Helical" evidence="6">
    <location>
        <begin position="42"/>
        <end position="60"/>
    </location>
</feature>
<evidence type="ECO:0000313" key="7">
    <source>
        <dbReference type="EMBL" id="KLN34337.1"/>
    </source>
</evidence>
<evidence type="ECO:0000256" key="1">
    <source>
        <dbReference type="ARBA" id="ARBA00004141"/>
    </source>
</evidence>
<dbReference type="InterPro" id="IPR032808">
    <property type="entry name" value="DoxX"/>
</dbReference>
<dbReference type="GO" id="GO:0016020">
    <property type="term" value="C:membrane"/>
    <property type="evidence" value="ECO:0007669"/>
    <property type="project" value="UniProtKB-SubCell"/>
</dbReference>
<feature type="compositionally biased region" description="Low complexity" evidence="5">
    <location>
        <begin position="10"/>
        <end position="23"/>
    </location>
</feature>
<sequence>MSTIHEPRRASQPSSAPTAAPSTAVERETVVVETQAQVALRYVGAVIRIALGWVFLWAFLDKAFGLGHETLSEDAWVNGGQPTAGFLGNATSGPFANFYQGLAGQAWVDWIFMVGLLGIGLALILGIGMRIAAVAGAIMLVLMWTAVLPPANNPFMDDHLIYALVLVALALGNSGRTLGLGTWWQNTRLVQRWPALT</sequence>
<evidence type="ECO:0000313" key="8">
    <source>
        <dbReference type="Proteomes" id="UP000035265"/>
    </source>
</evidence>
<keyword evidence="4 6" id="KW-0472">Membrane</keyword>
<dbReference type="STRING" id="264251.FB00_13055"/>
<evidence type="ECO:0000256" key="4">
    <source>
        <dbReference type="ARBA" id="ARBA00023136"/>
    </source>
</evidence>
<name>A0A0H2L2C5_9MICO</name>
<feature type="region of interest" description="Disordered" evidence="5">
    <location>
        <begin position="1"/>
        <end position="23"/>
    </location>
</feature>
<accession>A0A0H2L2C5</accession>
<reference evidence="7 8" key="1">
    <citation type="submission" date="2014-05" db="EMBL/GenBank/DDBJ databases">
        <title>Cellulosimicrobium funkei U11 genome.</title>
        <authorList>
            <person name="Hu C."/>
            <person name="Gong Y."/>
            <person name="Wan W."/>
            <person name="Jiang M."/>
        </authorList>
    </citation>
    <scope>NUCLEOTIDE SEQUENCE [LARGE SCALE GENOMIC DNA]</scope>
    <source>
        <strain evidence="7 8">U11</strain>
    </source>
</reference>
<keyword evidence="2 6" id="KW-0812">Transmembrane</keyword>
<dbReference type="AlphaFoldDB" id="A0A0H2L2C5"/>
<organism evidence="7 8">
    <name type="scientific">Cellulosimicrobium funkei</name>
    <dbReference type="NCBI Taxonomy" id="264251"/>
    <lineage>
        <taxon>Bacteria</taxon>
        <taxon>Bacillati</taxon>
        <taxon>Actinomycetota</taxon>
        <taxon>Actinomycetes</taxon>
        <taxon>Micrococcales</taxon>
        <taxon>Promicromonosporaceae</taxon>
        <taxon>Cellulosimicrobium</taxon>
    </lineage>
</organism>
<proteinExistence type="predicted"/>
<evidence type="ECO:0000256" key="2">
    <source>
        <dbReference type="ARBA" id="ARBA00022692"/>
    </source>
</evidence>
<keyword evidence="3 6" id="KW-1133">Transmembrane helix</keyword>
<gene>
    <name evidence="7" type="ORF">FB00_13055</name>
</gene>
<feature type="transmembrane region" description="Helical" evidence="6">
    <location>
        <begin position="160"/>
        <end position="184"/>
    </location>
</feature>
<comment type="caution">
    <text evidence="7">The sequence shown here is derived from an EMBL/GenBank/DDBJ whole genome shotgun (WGS) entry which is preliminary data.</text>
</comment>